<feature type="transmembrane region" description="Helical" evidence="7">
    <location>
        <begin position="338"/>
        <end position="361"/>
    </location>
</feature>
<feature type="region of interest" description="Disordered" evidence="6">
    <location>
        <begin position="1"/>
        <end position="35"/>
    </location>
</feature>
<dbReference type="PANTHER" id="PTHR19432">
    <property type="entry name" value="SUGAR TRANSPORTER"/>
    <property type="match status" value="1"/>
</dbReference>
<keyword evidence="2" id="KW-0813">Transport</keyword>
<keyword evidence="4 7" id="KW-1133">Transmembrane helix</keyword>
<dbReference type="Pfam" id="PF03209">
    <property type="entry name" value="PUCC"/>
    <property type="match status" value="1"/>
</dbReference>
<feature type="transmembrane region" description="Helical" evidence="7">
    <location>
        <begin position="38"/>
        <end position="57"/>
    </location>
</feature>
<gene>
    <name evidence="8" type="ORF">BO71DRAFT_402098</name>
</gene>
<feature type="transmembrane region" description="Helical" evidence="7">
    <location>
        <begin position="533"/>
        <end position="552"/>
    </location>
</feature>
<evidence type="ECO:0000256" key="3">
    <source>
        <dbReference type="ARBA" id="ARBA00022692"/>
    </source>
</evidence>
<comment type="subcellular location">
    <subcellularLocation>
        <location evidence="1">Membrane</location>
        <topology evidence="1">Multi-pass membrane protein</topology>
    </subcellularLocation>
</comment>
<dbReference type="AlphaFoldDB" id="A0A319D0Q1"/>
<dbReference type="PANTHER" id="PTHR19432:SF35">
    <property type="entry name" value="SOLUTE CARRIER FAMILY 45 MEMBER 3 ISOFORM X1"/>
    <property type="match status" value="1"/>
</dbReference>
<feature type="compositionally biased region" description="Basic and acidic residues" evidence="6">
    <location>
        <begin position="471"/>
        <end position="484"/>
    </location>
</feature>
<evidence type="ECO:0000256" key="1">
    <source>
        <dbReference type="ARBA" id="ARBA00004141"/>
    </source>
</evidence>
<keyword evidence="5 7" id="KW-0472">Membrane</keyword>
<dbReference type="InterPro" id="IPR004896">
    <property type="entry name" value="PucC-rel"/>
</dbReference>
<keyword evidence="9" id="KW-1185">Reference proteome</keyword>
<dbReference type="SUPFAM" id="SSF103473">
    <property type="entry name" value="MFS general substrate transporter"/>
    <property type="match status" value="1"/>
</dbReference>
<dbReference type="Proteomes" id="UP000247810">
    <property type="component" value="Unassembled WGS sequence"/>
</dbReference>
<dbReference type="InterPro" id="IPR036259">
    <property type="entry name" value="MFS_trans_sf"/>
</dbReference>
<dbReference type="GO" id="GO:0008506">
    <property type="term" value="F:sucrose:proton symporter activity"/>
    <property type="evidence" value="ECO:0007669"/>
    <property type="project" value="TreeGrafter"/>
</dbReference>
<dbReference type="GO" id="GO:0005886">
    <property type="term" value="C:plasma membrane"/>
    <property type="evidence" value="ECO:0007669"/>
    <property type="project" value="TreeGrafter"/>
</dbReference>
<organism evidence="8 9">
    <name type="scientific">Aspergillus ellipticus CBS 707.79</name>
    <dbReference type="NCBI Taxonomy" id="1448320"/>
    <lineage>
        <taxon>Eukaryota</taxon>
        <taxon>Fungi</taxon>
        <taxon>Dikarya</taxon>
        <taxon>Ascomycota</taxon>
        <taxon>Pezizomycotina</taxon>
        <taxon>Eurotiomycetes</taxon>
        <taxon>Eurotiomycetidae</taxon>
        <taxon>Eurotiales</taxon>
        <taxon>Aspergillaceae</taxon>
        <taxon>Aspergillus</taxon>
        <taxon>Aspergillus subgen. Circumdati</taxon>
    </lineage>
</organism>
<evidence type="ECO:0000256" key="7">
    <source>
        <dbReference type="SAM" id="Phobius"/>
    </source>
</evidence>
<evidence type="ECO:0000256" key="2">
    <source>
        <dbReference type="ARBA" id="ARBA00022448"/>
    </source>
</evidence>
<evidence type="ECO:0000313" key="9">
    <source>
        <dbReference type="Proteomes" id="UP000247810"/>
    </source>
</evidence>
<dbReference type="OrthoDB" id="28755at2759"/>
<feature type="transmembrane region" description="Helical" evidence="7">
    <location>
        <begin position="286"/>
        <end position="308"/>
    </location>
</feature>
<name>A0A319D0Q1_9EURO</name>
<feature type="region of interest" description="Disordered" evidence="6">
    <location>
        <begin position="450"/>
        <end position="484"/>
    </location>
</feature>
<reference evidence="8 9" key="1">
    <citation type="submission" date="2018-02" db="EMBL/GenBank/DDBJ databases">
        <title>The genomes of Aspergillus section Nigri reveals drivers in fungal speciation.</title>
        <authorList>
            <consortium name="DOE Joint Genome Institute"/>
            <person name="Vesth T.C."/>
            <person name="Nybo J."/>
            <person name="Theobald S."/>
            <person name="Brandl J."/>
            <person name="Frisvad J.C."/>
            <person name="Nielsen K.F."/>
            <person name="Lyhne E.K."/>
            <person name="Kogle M.E."/>
            <person name="Kuo A."/>
            <person name="Riley R."/>
            <person name="Clum A."/>
            <person name="Nolan M."/>
            <person name="Lipzen A."/>
            <person name="Salamov A."/>
            <person name="Henrissat B."/>
            <person name="Wiebenga A."/>
            <person name="De vries R.P."/>
            <person name="Grigoriev I.V."/>
            <person name="Mortensen U.H."/>
            <person name="Andersen M.R."/>
            <person name="Baker S.E."/>
        </authorList>
    </citation>
    <scope>NUCLEOTIDE SEQUENCE [LARGE SCALE GENOMIC DNA]</scope>
    <source>
        <strain evidence="8 9">CBS 707.79</strain>
    </source>
</reference>
<dbReference type="VEuPathDB" id="FungiDB:BO71DRAFT_402098"/>
<dbReference type="EMBL" id="KZ825978">
    <property type="protein sequence ID" value="PYH90571.1"/>
    <property type="molecule type" value="Genomic_DNA"/>
</dbReference>
<evidence type="ECO:0000313" key="8">
    <source>
        <dbReference type="EMBL" id="PYH90571.1"/>
    </source>
</evidence>
<feature type="transmembrane region" description="Helical" evidence="7">
    <location>
        <begin position="111"/>
        <end position="129"/>
    </location>
</feature>
<proteinExistence type="predicted"/>
<keyword evidence="3 7" id="KW-0812">Transmembrane</keyword>
<evidence type="ECO:0000256" key="6">
    <source>
        <dbReference type="SAM" id="MobiDB-lite"/>
    </source>
</evidence>
<feature type="transmembrane region" description="Helical" evidence="7">
    <location>
        <begin position="417"/>
        <end position="440"/>
    </location>
</feature>
<sequence length="559" mass="60696">MAERGNEAEPLIGDESVGAASSATPSGRRDPGEASKSSGYLFMLTLAMGGIQIVWSIQHASGSPYLLSLGMSKALLAFVWVAGPLTGTLVQPYIGLRSDNCRISWGRRKPFMVFGGALLVVCLLALAWVREIVGIILGFFGIDAQSAGAKTTVLVAATLLMYCQDFAINTVQAATRAFIVDNAPAHQQQTANAWASRHVSAGNIFGYIIGGIDLPRTVPFVGNTEFKGLCVLTSVALTIVLSISCGYIVEKDPREKPPASDRLGFLSLLKAIRESIYRLPSRIRRVYMIQAAAWFGWFSFLFYATTYIGQLYVNPIFDEHHDLPEEEINRIWEDATRIGTLALLVNGVVSFATSVFLPLLVAPSEKQMEPHATTGLRSLRLKLRIPGLTLRRTWLLSHFLFSICMLSTFFISSPGQASVMTGIVGISWAITAWAPFALIASEIAQDGLGQSQEHRRGGVDEEEGPSALPYSERERGDERREADGKTANQAGLVLGLHNVAISFPQIISSAIGSLIFKALQKPRGEPWDTSTGWVMRLGGCAAVLAGFLTMGLQENARRK</sequence>
<feature type="transmembrane region" description="Helical" evidence="7">
    <location>
        <begin position="226"/>
        <end position="249"/>
    </location>
</feature>
<evidence type="ECO:0000256" key="4">
    <source>
        <dbReference type="ARBA" id="ARBA00022989"/>
    </source>
</evidence>
<protein>
    <submittedName>
        <fullName evidence="8">MFS general substrate transporter</fullName>
    </submittedName>
</protein>
<feature type="transmembrane region" description="Helical" evidence="7">
    <location>
        <begin position="490"/>
        <end position="513"/>
    </location>
</feature>
<evidence type="ECO:0000256" key="5">
    <source>
        <dbReference type="ARBA" id="ARBA00023136"/>
    </source>
</evidence>
<feature type="transmembrane region" description="Helical" evidence="7">
    <location>
        <begin position="69"/>
        <end position="90"/>
    </location>
</feature>
<dbReference type="Gene3D" id="1.20.1250.20">
    <property type="entry name" value="MFS general substrate transporter like domains"/>
    <property type="match status" value="1"/>
</dbReference>
<accession>A0A319D0Q1</accession>
<feature type="transmembrane region" description="Helical" evidence="7">
    <location>
        <begin position="393"/>
        <end position="411"/>
    </location>
</feature>